<comment type="similarity">
    <text evidence="1">Belongs to the disease resistance NB-LRR family.</text>
</comment>
<dbReference type="PRINTS" id="PR00364">
    <property type="entry name" value="DISEASERSIST"/>
</dbReference>
<dbReference type="Pfam" id="PF18052">
    <property type="entry name" value="Rx_N"/>
    <property type="match status" value="1"/>
</dbReference>
<dbReference type="GO" id="GO:0042742">
    <property type="term" value="P:defense response to bacterium"/>
    <property type="evidence" value="ECO:0007669"/>
    <property type="project" value="UniProtKB-ARBA"/>
</dbReference>
<dbReference type="Pfam" id="PF00085">
    <property type="entry name" value="Thioredoxin"/>
    <property type="match status" value="1"/>
</dbReference>
<dbReference type="Pfam" id="PF00931">
    <property type="entry name" value="NB-ARC"/>
    <property type="match status" value="1"/>
</dbReference>
<dbReference type="FunFam" id="1.10.10.10:FF:000322">
    <property type="entry name" value="Probable disease resistance protein At1g63360"/>
    <property type="match status" value="1"/>
</dbReference>
<dbReference type="AlphaFoldDB" id="A0A8T0R9N1"/>
<dbReference type="EMBL" id="CM029047">
    <property type="protein sequence ID" value="KAG2582184.1"/>
    <property type="molecule type" value="Genomic_DNA"/>
</dbReference>
<feature type="domain" description="Thioredoxin" evidence="8">
    <location>
        <begin position="934"/>
        <end position="1053"/>
    </location>
</feature>
<evidence type="ECO:0000313" key="10">
    <source>
        <dbReference type="Proteomes" id="UP000823388"/>
    </source>
</evidence>
<protein>
    <recommendedName>
        <fullName evidence="8">Thioredoxin domain-containing protein</fullName>
    </recommendedName>
</protein>
<dbReference type="InterPro" id="IPR027417">
    <property type="entry name" value="P-loop_NTPase"/>
</dbReference>
<organism evidence="9 10">
    <name type="scientific">Panicum virgatum</name>
    <name type="common">Blackwell switchgrass</name>
    <dbReference type="NCBI Taxonomy" id="38727"/>
    <lineage>
        <taxon>Eukaryota</taxon>
        <taxon>Viridiplantae</taxon>
        <taxon>Streptophyta</taxon>
        <taxon>Embryophyta</taxon>
        <taxon>Tracheophyta</taxon>
        <taxon>Spermatophyta</taxon>
        <taxon>Magnoliopsida</taxon>
        <taxon>Liliopsida</taxon>
        <taxon>Poales</taxon>
        <taxon>Poaceae</taxon>
        <taxon>PACMAD clade</taxon>
        <taxon>Panicoideae</taxon>
        <taxon>Panicodae</taxon>
        <taxon>Paniceae</taxon>
        <taxon>Panicinae</taxon>
        <taxon>Panicum</taxon>
        <taxon>Panicum sect. Hiantes</taxon>
    </lineage>
</organism>
<dbReference type="InterPro" id="IPR013766">
    <property type="entry name" value="Thioredoxin_domain"/>
</dbReference>
<dbReference type="InterPro" id="IPR002182">
    <property type="entry name" value="NB-ARC"/>
</dbReference>
<dbReference type="OrthoDB" id="10263751at2759"/>
<dbReference type="GO" id="GO:0009626">
    <property type="term" value="P:plant-type hypersensitive response"/>
    <property type="evidence" value="ECO:0007669"/>
    <property type="project" value="UniProtKB-ARBA"/>
</dbReference>
<dbReference type="InterPro" id="IPR036388">
    <property type="entry name" value="WH-like_DNA-bd_sf"/>
</dbReference>
<dbReference type="Proteomes" id="UP000823388">
    <property type="component" value="Chromosome 6K"/>
</dbReference>
<dbReference type="InterPro" id="IPR042197">
    <property type="entry name" value="Apaf_helical"/>
</dbReference>
<evidence type="ECO:0000259" key="8">
    <source>
        <dbReference type="PROSITE" id="PS51352"/>
    </source>
</evidence>
<dbReference type="InterPro" id="IPR058922">
    <property type="entry name" value="WHD_DRP"/>
</dbReference>
<keyword evidence="2" id="KW-0433">Leucine-rich repeat</keyword>
<proteinExistence type="inferred from homology"/>
<dbReference type="GO" id="GO:0002758">
    <property type="term" value="P:innate immune response-activating signaling pathway"/>
    <property type="evidence" value="ECO:0007669"/>
    <property type="project" value="UniProtKB-ARBA"/>
</dbReference>
<sequence>MGDPLPMVSSSTGAMNSLLHKLTALEAEHPQLAEGVRERLKTLNHALHRFARRRARDALTNEWMLQVREVGYDMEDWVDGCLIGPSMPDTHLWCSDVSEQIEEFEAQIQDADERSTRYGLPISTEPTSAQDDDGETAGNVADVDPDLLHGEAPCRLVAIREPMNVLVSHLTDAEQRRKVVCILGAGGVGKTSLATEVYRQLQLQGRFSCGAFVHLGRNPSVKTTLISILKQVMPDWHYEKDLWSGYNYDDMGAWDEKNVVAKLWAFLKTKSYFVVLDDVWSIRTWKVISCALPNNDKTADRILITTCKKDVKESCCIHPTDAVYQMEGLGNKNSKILFDSKIPSSKKHSQLEGSDEMLKMCGGMPLAITITAGLLLRKSACLPLDQYHSEQQGMRKILEISYDDLTLPVKSCFLYLSAFPENYTIKKDRLIRRWIAERFIPKKNEESLWEIGESYFNELISRRLIQPAFDDDDDHPTGCTIHDDVFDFIESLSSEENFVTAGAKLKSGLFPCDSVRRVCLDCDEDDEGDTLFSSTYCTLEQNSRDSSDDEQNSSSDKDEATSLHLSQVRSLAFYGDVRRIPDLSIFKFVRVLDLTDGKGLENEQLESIGRLSLLRYLGLGGTKVTKVPQQIMKLDHLSTLDLRQTKVKKLPESEGSKLVSLLANGLTIPRGIGGMESLEELSTVCLRGNALFHEDMIGLVHRLRGLRMLGVKFSNITEEEEEGLKYFLDELGSSNLQFLFLDEYPHHLLGLLLDVWTHVRSGYLQKFELRMDWLHFFRYPERVPQTISFLEDLTHLHIGVLVVEAQGVRALGSLPKLVVLKLYSYNSPRFSVSSKDGFQCLKVFWYCCEHGTASGLQFEAGAMPHLRRLLLDINASATDFVSGIWHLSCLIQVRGTIYCGSTSTASALEASIRDQVSENPNKPLLELNRKRKGRLLPRPEPPLEESVVEIQDEEEWYDQIDEANSANKLVVVEFTAKWCGPSRFIAPVFADLSSKFPDVVFLKVDIDKLKRIAKGFGVTGAPEFYFIRGGEVKGSVDGANVRELKAKLMQQMNQ</sequence>
<dbReference type="PROSITE" id="PS51352">
    <property type="entry name" value="THIOREDOXIN_2"/>
    <property type="match status" value="1"/>
</dbReference>
<dbReference type="PANTHER" id="PTHR23155">
    <property type="entry name" value="DISEASE RESISTANCE PROTEIN RP"/>
    <property type="match status" value="1"/>
</dbReference>
<dbReference type="Gene3D" id="1.20.5.4130">
    <property type="match status" value="1"/>
</dbReference>
<dbReference type="SUPFAM" id="SSF52058">
    <property type="entry name" value="L domain-like"/>
    <property type="match status" value="1"/>
</dbReference>
<dbReference type="InterPro" id="IPR032675">
    <property type="entry name" value="LRR_dom_sf"/>
</dbReference>
<dbReference type="InterPro" id="IPR044974">
    <property type="entry name" value="Disease_R_plants"/>
</dbReference>
<evidence type="ECO:0000256" key="3">
    <source>
        <dbReference type="ARBA" id="ARBA00022737"/>
    </source>
</evidence>
<name>A0A8T0R9N1_PANVG</name>
<dbReference type="Pfam" id="PF23598">
    <property type="entry name" value="LRR_14"/>
    <property type="match status" value="1"/>
</dbReference>
<dbReference type="Gene3D" id="1.10.10.10">
    <property type="entry name" value="Winged helix-like DNA-binding domain superfamily/Winged helix DNA-binding domain"/>
    <property type="match status" value="1"/>
</dbReference>
<evidence type="ECO:0000256" key="4">
    <source>
        <dbReference type="ARBA" id="ARBA00022741"/>
    </source>
</evidence>
<dbReference type="InterPro" id="IPR055414">
    <property type="entry name" value="LRR_R13L4/SHOC2-like"/>
</dbReference>
<keyword evidence="4" id="KW-0547">Nucleotide-binding</keyword>
<feature type="region of interest" description="Disordered" evidence="7">
    <location>
        <begin position="542"/>
        <end position="561"/>
    </location>
</feature>
<dbReference type="InterPro" id="IPR036249">
    <property type="entry name" value="Thioredoxin-like_sf"/>
</dbReference>
<keyword evidence="3" id="KW-0677">Repeat</keyword>
<gene>
    <name evidence="9" type="ORF">PVAP13_6KG045300</name>
</gene>
<evidence type="ECO:0000256" key="5">
    <source>
        <dbReference type="ARBA" id="ARBA00022821"/>
    </source>
</evidence>
<evidence type="ECO:0000256" key="2">
    <source>
        <dbReference type="ARBA" id="ARBA00022614"/>
    </source>
</evidence>
<dbReference type="Gene3D" id="1.10.8.430">
    <property type="entry name" value="Helical domain of apoptotic protease-activating factors"/>
    <property type="match status" value="1"/>
</dbReference>
<dbReference type="InterPro" id="IPR041118">
    <property type="entry name" value="Rx_N"/>
</dbReference>
<dbReference type="GO" id="GO:0043531">
    <property type="term" value="F:ADP binding"/>
    <property type="evidence" value="ECO:0007669"/>
    <property type="project" value="InterPro"/>
</dbReference>
<reference evidence="9" key="1">
    <citation type="submission" date="2020-05" db="EMBL/GenBank/DDBJ databases">
        <title>WGS assembly of Panicum virgatum.</title>
        <authorList>
            <person name="Lovell J.T."/>
            <person name="Jenkins J."/>
            <person name="Shu S."/>
            <person name="Juenger T.E."/>
            <person name="Schmutz J."/>
        </authorList>
    </citation>
    <scope>NUCLEOTIDE SEQUENCE</scope>
    <source>
        <strain evidence="9">AP13</strain>
    </source>
</reference>
<dbReference type="Gene3D" id="3.40.30.10">
    <property type="entry name" value="Glutaredoxin"/>
    <property type="match status" value="1"/>
</dbReference>
<keyword evidence="5" id="KW-0611">Plant defense</keyword>
<comment type="caution">
    <text evidence="9">The sequence shown here is derived from an EMBL/GenBank/DDBJ whole genome shotgun (WGS) entry which is preliminary data.</text>
</comment>
<dbReference type="PANTHER" id="PTHR23155:SF1028">
    <property type="entry name" value="OS08G0174800 PROTEIN"/>
    <property type="match status" value="1"/>
</dbReference>
<dbReference type="SUPFAM" id="SSF52540">
    <property type="entry name" value="P-loop containing nucleoside triphosphate hydrolases"/>
    <property type="match status" value="1"/>
</dbReference>
<dbReference type="CDD" id="cd02947">
    <property type="entry name" value="TRX_family"/>
    <property type="match status" value="1"/>
</dbReference>
<accession>A0A8T0R9N1</accession>
<feature type="region of interest" description="Disordered" evidence="7">
    <location>
        <begin position="118"/>
        <end position="137"/>
    </location>
</feature>
<evidence type="ECO:0000256" key="1">
    <source>
        <dbReference type="ARBA" id="ARBA00008894"/>
    </source>
</evidence>
<dbReference type="SUPFAM" id="SSF52833">
    <property type="entry name" value="Thioredoxin-like"/>
    <property type="match status" value="1"/>
</dbReference>
<dbReference type="Pfam" id="PF23559">
    <property type="entry name" value="WHD_DRP"/>
    <property type="match status" value="1"/>
</dbReference>
<dbReference type="Gene3D" id="3.40.50.300">
    <property type="entry name" value="P-loop containing nucleotide triphosphate hydrolases"/>
    <property type="match status" value="1"/>
</dbReference>
<evidence type="ECO:0000256" key="7">
    <source>
        <dbReference type="SAM" id="MobiDB-lite"/>
    </source>
</evidence>
<evidence type="ECO:0000256" key="6">
    <source>
        <dbReference type="ARBA" id="ARBA00023054"/>
    </source>
</evidence>
<dbReference type="Gene3D" id="3.80.10.10">
    <property type="entry name" value="Ribonuclease Inhibitor"/>
    <property type="match status" value="1"/>
</dbReference>
<keyword evidence="6" id="KW-0175">Coiled coil</keyword>
<keyword evidence="10" id="KW-1185">Reference proteome</keyword>
<evidence type="ECO:0000313" key="9">
    <source>
        <dbReference type="EMBL" id="KAG2582184.1"/>
    </source>
</evidence>